<protein>
    <submittedName>
        <fullName evidence="1">Uncharacterized protein</fullName>
    </submittedName>
</protein>
<sequence length="885" mass="101251">MALEATMLQENMAIEANNCENGKLLPMTQKMDCIYDEEPLGFEKDPSSSSQKMQAQDPLEEIDIGDGPIKRPTYISANIPKDLRDKLVELLKEFKDCFAWDYNEMPGLDRNLVEHRLPIRPDKKPVKQSPRRFAPEILSKIKEEIERLLRSKFIRTARYVEWLANIVPVIKKNGSLRICIDFRDLNNATPKDEYSMPVAEMLIDSAAGFEYLSMLDGYSGYNQIFIAEEDVAKTAFRCPGALAIKGQIVADFIVDHSAIESPQNYIALEPWTLYFDGSRHQHGTGIGILIISPQKIPTKFKYRINGICSNNEAEYEALIAGLEILLSLGARDVKIKGDSELVLKQLTKEYKCIKEHLIRYFVIANALLKRFDSIDIEHVPRIENQEANDLAQIASGYKVSKAKLEQLIEIKEKLISNEPMQLELSIPKLEGAEMSPNDINNSDKEMNYDELQILVIDNLIDGDWRKPIVEYLENPIGSAPRKIKYRASNYVIIGNELFKKTLEGVLLKCLSENEAYIAISDVHSGACGSHQSGHKMKWLLVRRGMYWPSMLKDCIDFAKGCQECQKHAGIQHVPASELHSIIKPWPFRGWALDLIGEIKPASSKNQKYIIVGVDYFTKWIEAIPLPNVDQEEVISFIQNHIIYRFGIPETITTDQGSVFTGRKMQEFARQTGFKLLTSTPYYAQANGQVEAANKIIIGLIRKHIAQKPRNWNKTLNQVLWACRNSPKESTNSTPFRLTYGQDAVLPVEIYLQSIRIQRQMEIPTDHYWSMMFDELVDLDEERLRALDTLSRQKERVAKAYNKKVKSKTFDVGNLVWKVILPMDKKDRVLGKWSPNWEGPFKIIQVFSNGAYEIEELTSEKRTLNINGKYLKKYKPTLLEVNISTE</sequence>
<reference evidence="1" key="1">
    <citation type="submission" date="2023-10" db="EMBL/GenBank/DDBJ databases">
        <authorList>
            <person name="Rodriguez Cubillos JULIANA M."/>
            <person name="De Vega J."/>
        </authorList>
    </citation>
    <scope>NUCLEOTIDE SEQUENCE</scope>
</reference>
<dbReference type="EMBL" id="CASHSV030000002">
    <property type="protein sequence ID" value="CAJ2634746.1"/>
    <property type="molecule type" value="Genomic_DNA"/>
</dbReference>
<name>A0ACB0IQM3_TRIPR</name>
<organism evidence="1 2">
    <name type="scientific">Trifolium pratense</name>
    <name type="common">Red clover</name>
    <dbReference type="NCBI Taxonomy" id="57577"/>
    <lineage>
        <taxon>Eukaryota</taxon>
        <taxon>Viridiplantae</taxon>
        <taxon>Streptophyta</taxon>
        <taxon>Embryophyta</taxon>
        <taxon>Tracheophyta</taxon>
        <taxon>Spermatophyta</taxon>
        <taxon>Magnoliopsida</taxon>
        <taxon>eudicotyledons</taxon>
        <taxon>Gunneridae</taxon>
        <taxon>Pentapetalae</taxon>
        <taxon>rosids</taxon>
        <taxon>fabids</taxon>
        <taxon>Fabales</taxon>
        <taxon>Fabaceae</taxon>
        <taxon>Papilionoideae</taxon>
        <taxon>50 kb inversion clade</taxon>
        <taxon>NPAAA clade</taxon>
        <taxon>Hologalegina</taxon>
        <taxon>IRL clade</taxon>
        <taxon>Trifolieae</taxon>
        <taxon>Trifolium</taxon>
    </lineage>
</organism>
<keyword evidence="2" id="KW-1185">Reference proteome</keyword>
<evidence type="ECO:0000313" key="2">
    <source>
        <dbReference type="Proteomes" id="UP001177021"/>
    </source>
</evidence>
<comment type="caution">
    <text evidence="1">The sequence shown here is derived from an EMBL/GenBank/DDBJ whole genome shotgun (WGS) entry which is preliminary data.</text>
</comment>
<accession>A0ACB0IQM3</accession>
<proteinExistence type="predicted"/>
<gene>
    <name evidence="1" type="ORF">MILVUS5_LOCUS5563</name>
</gene>
<dbReference type="Proteomes" id="UP001177021">
    <property type="component" value="Unassembled WGS sequence"/>
</dbReference>
<evidence type="ECO:0000313" key="1">
    <source>
        <dbReference type="EMBL" id="CAJ2634746.1"/>
    </source>
</evidence>